<evidence type="ECO:0000256" key="1">
    <source>
        <dbReference type="SAM" id="Phobius"/>
    </source>
</evidence>
<dbReference type="PROSITE" id="PS50093">
    <property type="entry name" value="PKD"/>
    <property type="match status" value="3"/>
</dbReference>
<name>A7IB22_METB6</name>
<feature type="transmembrane region" description="Helical" evidence="1">
    <location>
        <begin position="21"/>
        <end position="43"/>
    </location>
</feature>
<accession>A7IB22</accession>
<dbReference type="KEGG" id="mbn:Mboo_2419"/>
<evidence type="ECO:0000313" key="4">
    <source>
        <dbReference type="Proteomes" id="UP000002408"/>
    </source>
</evidence>
<dbReference type="EMBL" id="CP000780">
    <property type="protein sequence ID" value="ABS56933.1"/>
    <property type="molecule type" value="Genomic_DNA"/>
</dbReference>
<feature type="domain" description="PKD" evidence="2">
    <location>
        <begin position="80"/>
        <end position="154"/>
    </location>
</feature>
<dbReference type="Pfam" id="PF18911">
    <property type="entry name" value="PKD_4"/>
    <property type="match status" value="3"/>
</dbReference>
<keyword evidence="4" id="KW-1185">Reference proteome</keyword>
<dbReference type="InterPro" id="IPR022409">
    <property type="entry name" value="PKD/Chitinase_dom"/>
</dbReference>
<protein>
    <submittedName>
        <fullName evidence="3">PKD domain containing protein</fullName>
    </submittedName>
</protein>
<dbReference type="GeneID" id="5410495"/>
<dbReference type="Gene3D" id="2.60.40.10">
    <property type="entry name" value="Immunoglobulins"/>
    <property type="match status" value="3"/>
</dbReference>
<dbReference type="RefSeq" id="WP_012107995.1">
    <property type="nucleotide sequence ID" value="NC_009712.1"/>
</dbReference>
<keyword evidence="1" id="KW-0472">Membrane</keyword>
<dbReference type="eggNOG" id="arCOG02508">
    <property type="taxonomic scope" value="Archaea"/>
</dbReference>
<dbReference type="FunFam" id="2.60.40.10:FF:000270">
    <property type="entry name" value="Cell surface protein"/>
    <property type="match status" value="1"/>
</dbReference>
<keyword evidence="1" id="KW-0812">Transmembrane</keyword>
<gene>
    <name evidence="3" type="ordered locus">Mboo_2419</name>
</gene>
<proteinExistence type="predicted"/>
<dbReference type="InterPro" id="IPR035986">
    <property type="entry name" value="PKD_dom_sf"/>
</dbReference>
<dbReference type="SMART" id="SM00089">
    <property type="entry name" value="PKD"/>
    <property type="match status" value="3"/>
</dbReference>
<keyword evidence="1" id="KW-1133">Transmembrane helix</keyword>
<dbReference type="InterPro" id="IPR000601">
    <property type="entry name" value="PKD_dom"/>
</dbReference>
<sequence precursor="true">MKLKISIPKKKLRLPRLKKQARIPILIAICVILVALGLLFHILPGPGSLAHFFEAKTSTESLQSVGGATTGLAEPLAPPLIADFLASPGYQSNPLSVQFFDMSRGSPGAWQWDFGDNSSSSLQYPVHEYASGGLYNVALTVTRQDGARETVTVDDVLDTRQATESQVLLDTIRNGAIKKGSYLSFISDDSNSSVTVNGARIALPAGSLVKIRAGSDSTTGTVSLRGGNILGCSLADATLFVNGTQVAKGSFGNCNIPSVRQYHANLTFSVEPTYGEVRQLLINGGKILAGPGNNYIVISDDTYSPGNDLTVVAGPAYYEGTASGYSISPALIAGFTTISPTEGPAPLNVSFIDQSAGAPVSWSWDFGDGTGSRDKNPTHLYASPGTYDVSLTVNTADQTDTTTVQSEVIATPPRVVANFTARPLTGPVPFTVRFTDQSTGFPTSWSWTFQEAWNISFLSSGTSSPFAVSTDQNPVITFTDPGTYNVWLTVNNAYGSSDIVKNGYIVATPSPYKIPTNDILVQTGKPGYLEQNSSAQFVVSDTPAAITINGTYHDLPKGAVVRMVADSNQPGDITIDHNKILKFAFPDMEVYVNGELLDEGSIDSIYIPFMTQFQTGLSYYFAPASAQTLETINGQKYLASLDNAWIRIDNLGINSQGTLSLISATNSTSIEGTMNQTVQDWILG</sequence>
<dbReference type="PANTHER" id="PTHR36842:SF1">
    <property type="entry name" value="PROTEIN TOLB"/>
    <property type="match status" value="1"/>
</dbReference>
<feature type="domain" description="PKD" evidence="2">
    <location>
        <begin position="415"/>
        <end position="497"/>
    </location>
</feature>
<dbReference type="InterPro" id="IPR013783">
    <property type="entry name" value="Ig-like_fold"/>
</dbReference>
<dbReference type="SUPFAM" id="SSF49299">
    <property type="entry name" value="PKD domain"/>
    <property type="match status" value="3"/>
</dbReference>
<dbReference type="HOGENOM" id="CLU_402072_0_0_2"/>
<reference evidence="4" key="1">
    <citation type="journal article" date="2015" name="Microbiology">
        <title>Genome of Methanoregula boonei 6A8 reveals adaptations to oligotrophic peatland environments.</title>
        <authorList>
            <person name="Braeuer S."/>
            <person name="Cadillo-Quiroz H."/>
            <person name="Kyrpides N."/>
            <person name="Woyke T."/>
            <person name="Goodwin L."/>
            <person name="Detter C."/>
            <person name="Podell S."/>
            <person name="Yavitt J.B."/>
            <person name="Zinder S.H."/>
        </authorList>
    </citation>
    <scope>NUCLEOTIDE SEQUENCE [LARGE SCALE GENOMIC DNA]</scope>
    <source>
        <strain evidence="4">DSM 21154 / JCM 14090 / 6A8</strain>
    </source>
</reference>
<dbReference type="STRING" id="456442.Mboo_2419"/>
<organism evidence="3 4">
    <name type="scientific">Methanoregula boonei (strain DSM 21154 / JCM 14090 / 6A8)</name>
    <dbReference type="NCBI Taxonomy" id="456442"/>
    <lineage>
        <taxon>Archaea</taxon>
        <taxon>Methanobacteriati</taxon>
        <taxon>Methanobacteriota</taxon>
        <taxon>Stenosarchaea group</taxon>
        <taxon>Methanomicrobia</taxon>
        <taxon>Methanomicrobiales</taxon>
        <taxon>Methanoregulaceae</taxon>
        <taxon>Methanoregula</taxon>
    </lineage>
</organism>
<dbReference type="AlphaFoldDB" id="A7IB22"/>
<evidence type="ECO:0000259" key="2">
    <source>
        <dbReference type="PROSITE" id="PS50093"/>
    </source>
</evidence>
<evidence type="ECO:0000313" key="3">
    <source>
        <dbReference type="EMBL" id="ABS56933.1"/>
    </source>
</evidence>
<dbReference type="PANTHER" id="PTHR36842">
    <property type="entry name" value="PROTEIN TOLB HOMOLOG"/>
    <property type="match status" value="1"/>
</dbReference>
<dbReference type="CDD" id="cd00146">
    <property type="entry name" value="PKD"/>
    <property type="match status" value="3"/>
</dbReference>
<feature type="domain" description="PKD" evidence="2">
    <location>
        <begin position="339"/>
        <end position="408"/>
    </location>
</feature>
<dbReference type="OrthoDB" id="136775at2157"/>
<dbReference type="Proteomes" id="UP000002408">
    <property type="component" value="Chromosome"/>
</dbReference>